<protein>
    <submittedName>
        <fullName evidence="6">Uncharacterized protein</fullName>
    </submittedName>
</protein>
<dbReference type="PANTHER" id="PTHR16932">
    <property type="entry name" value="INTERFERON ALPHA-INDUCIBLE PROTEIN 27"/>
    <property type="match status" value="1"/>
</dbReference>
<proteinExistence type="inferred from homology"/>
<evidence type="ECO:0000313" key="7">
    <source>
        <dbReference type="Proteomes" id="UP000499080"/>
    </source>
</evidence>
<sequence>MNIEKCSVLSYTQEAQPWNHVYKINNLVLSRSQIHSRILGSSLTPNIDTMVSKTYRRLGILKRRTREFSSELALNALYCAYVRSNLQYCNIIRDPNYQNKIEIIERIQNNFLRYLLYKKMDFTLQDVSSSLLRNMPSLCSRRDVSCVLFFYKVINGSIDCNDILSSIGFAVPARFKNGCSEDSSQENSSLWGSVKEKIGAVSDNKLVKYGAAAGVAVVAAPALVSAAGFGSGGVAAGSAAAGVQSAWFGGTISGVTGSMFSGLQSIGAAGLGVAGKAVVAGTGSAAVGIYDRIKGKSKDDKTTGSEAAEVQSAWFGGTSSGLTGWMSSGAAGIYDTIKGKS</sequence>
<dbReference type="InterPro" id="IPR038213">
    <property type="entry name" value="IFI6/IFI27-like_sf"/>
</dbReference>
<name>A0A4Y2IF97_ARAVE</name>
<evidence type="ECO:0000256" key="1">
    <source>
        <dbReference type="ARBA" id="ARBA00004141"/>
    </source>
</evidence>
<dbReference type="AlphaFoldDB" id="A0A4Y2IF97"/>
<keyword evidence="5" id="KW-0472">Membrane</keyword>
<dbReference type="InterPro" id="IPR009311">
    <property type="entry name" value="IFI6/IFI27-like"/>
</dbReference>
<dbReference type="Proteomes" id="UP000499080">
    <property type="component" value="Unassembled WGS sequence"/>
</dbReference>
<dbReference type="OrthoDB" id="10056483at2759"/>
<dbReference type="Pfam" id="PF06140">
    <property type="entry name" value="Ifi-6-16"/>
    <property type="match status" value="1"/>
</dbReference>
<keyword evidence="4" id="KW-1133">Transmembrane helix</keyword>
<keyword evidence="7" id="KW-1185">Reference proteome</keyword>
<accession>A0A4Y2IF97</accession>
<evidence type="ECO:0000313" key="6">
    <source>
        <dbReference type="EMBL" id="GBM76391.1"/>
    </source>
</evidence>
<evidence type="ECO:0000256" key="3">
    <source>
        <dbReference type="ARBA" id="ARBA00022692"/>
    </source>
</evidence>
<keyword evidence="3" id="KW-0812">Transmembrane</keyword>
<comment type="caution">
    <text evidence="6">The sequence shown here is derived from an EMBL/GenBank/DDBJ whole genome shotgun (WGS) entry which is preliminary data.</text>
</comment>
<reference evidence="6 7" key="1">
    <citation type="journal article" date="2019" name="Sci. Rep.">
        <title>Orb-weaving spider Araneus ventricosus genome elucidates the spidroin gene catalogue.</title>
        <authorList>
            <person name="Kono N."/>
            <person name="Nakamura H."/>
            <person name="Ohtoshi R."/>
            <person name="Moran D.A.P."/>
            <person name="Shinohara A."/>
            <person name="Yoshida Y."/>
            <person name="Fujiwara M."/>
            <person name="Mori M."/>
            <person name="Tomita M."/>
            <person name="Arakawa K."/>
        </authorList>
    </citation>
    <scope>NUCLEOTIDE SEQUENCE [LARGE SCALE GENOMIC DNA]</scope>
</reference>
<gene>
    <name evidence="6" type="ORF">AVEN_48384_1</name>
</gene>
<dbReference type="PANTHER" id="PTHR16932:SF18">
    <property type="entry name" value="INTERFERON, ALPHA-INDUCIBLE PROTEIN 27-LIKE 2"/>
    <property type="match status" value="1"/>
</dbReference>
<evidence type="ECO:0000256" key="2">
    <source>
        <dbReference type="ARBA" id="ARBA00007262"/>
    </source>
</evidence>
<comment type="subcellular location">
    <subcellularLocation>
        <location evidence="1">Membrane</location>
        <topology evidence="1">Multi-pass membrane protein</topology>
    </subcellularLocation>
</comment>
<dbReference type="Gene3D" id="6.10.110.10">
    <property type="match status" value="1"/>
</dbReference>
<evidence type="ECO:0000256" key="4">
    <source>
        <dbReference type="ARBA" id="ARBA00022989"/>
    </source>
</evidence>
<dbReference type="EMBL" id="BGPR01002618">
    <property type="protein sequence ID" value="GBM76391.1"/>
    <property type="molecule type" value="Genomic_DNA"/>
</dbReference>
<dbReference type="GO" id="GO:0016020">
    <property type="term" value="C:membrane"/>
    <property type="evidence" value="ECO:0007669"/>
    <property type="project" value="UniProtKB-SubCell"/>
</dbReference>
<evidence type="ECO:0000256" key="5">
    <source>
        <dbReference type="ARBA" id="ARBA00023136"/>
    </source>
</evidence>
<comment type="similarity">
    <text evidence="2">Belongs to the IFI6/IFI27 family.</text>
</comment>
<organism evidence="6 7">
    <name type="scientific">Araneus ventricosus</name>
    <name type="common">Orbweaver spider</name>
    <name type="synonym">Epeira ventricosa</name>
    <dbReference type="NCBI Taxonomy" id="182803"/>
    <lineage>
        <taxon>Eukaryota</taxon>
        <taxon>Metazoa</taxon>
        <taxon>Ecdysozoa</taxon>
        <taxon>Arthropoda</taxon>
        <taxon>Chelicerata</taxon>
        <taxon>Arachnida</taxon>
        <taxon>Araneae</taxon>
        <taxon>Araneomorphae</taxon>
        <taxon>Entelegynae</taxon>
        <taxon>Araneoidea</taxon>
        <taxon>Araneidae</taxon>
        <taxon>Araneus</taxon>
    </lineage>
</organism>